<keyword evidence="9" id="KW-0812">Transmembrane</keyword>
<dbReference type="Proteomes" id="UP000321617">
    <property type="component" value="Unassembled WGS sequence"/>
</dbReference>
<evidence type="ECO:0000256" key="9">
    <source>
        <dbReference type="SAM" id="Phobius"/>
    </source>
</evidence>
<dbReference type="Gene3D" id="1.20.5.1930">
    <property type="match status" value="1"/>
</dbReference>
<keyword evidence="12" id="KW-1185">Reference proteome</keyword>
<keyword evidence="7" id="KW-0067">ATP-binding</keyword>
<keyword evidence="8" id="KW-0902">Two-component regulatory system</keyword>
<dbReference type="GO" id="GO:0005524">
    <property type="term" value="F:ATP binding"/>
    <property type="evidence" value="ECO:0007669"/>
    <property type="project" value="UniProtKB-KW"/>
</dbReference>
<comment type="caution">
    <text evidence="11">The sequence shown here is derived from an EMBL/GenBank/DDBJ whole genome shotgun (WGS) entry which is preliminary data.</text>
</comment>
<dbReference type="InterPro" id="IPR011712">
    <property type="entry name" value="Sig_transdc_His_kin_sub3_dim/P"/>
</dbReference>
<evidence type="ECO:0000256" key="2">
    <source>
        <dbReference type="ARBA" id="ARBA00012438"/>
    </source>
</evidence>
<keyword evidence="3" id="KW-0597">Phosphoprotein</keyword>
<gene>
    <name evidence="11" type="ORF">LX16_2017</name>
</gene>
<feature type="transmembrane region" description="Helical" evidence="9">
    <location>
        <begin position="107"/>
        <end position="129"/>
    </location>
</feature>
<dbReference type="CDD" id="cd16917">
    <property type="entry name" value="HATPase_UhpB-NarQ-NarX-like"/>
    <property type="match status" value="1"/>
</dbReference>
<feature type="domain" description="Histidine kinase/HSP90-like ATPase" evidence="10">
    <location>
        <begin position="326"/>
        <end position="415"/>
    </location>
</feature>
<dbReference type="Pfam" id="PF07730">
    <property type="entry name" value="HisKA_3"/>
    <property type="match status" value="1"/>
</dbReference>
<dbReference type="InterPro" id="IPR036890">
    <property type="entry name" value="HATPase_C_sf"/>
</dbReference>
<evidence type="ECO:0000313" key="12">
    <source>
        <dbReference type="Proteomes" id="UP000321617"/>
    </source>
</evidence>
<dbReference type="Pfam" id="PF13796">
    <property type="entry name" value="Sensor"/>
    <property type="match status" value="1"/>
</dbReference>
<evidence type="ECO:0000256" key="8">
    <source>
        <dbReference type="ARBA" id="ARBA00023012"/>
    </source>
</evidence>
<dbReference type="SUPFAM" id="SSF55874">
    <property type="entry name" value="ATPase domain of HSP90 chaperone/DNA topoisomerase II/histidine kinase"/>
    <property type="match status" value="1"/>
</dbReference>
<dbReference type="EMBL" id="VLLL01000005">
    <property type="protein sequence ID" value="TWJ16289.1"/>
    <property type="molecule type" value="Genomic_DNA"/>
</dbReference>
<feature type="transmembrane region" description="Helical" evidence="9">
    <location>
        <begin position="164"/>
        <end position="186"/>
    </location>
</feature>
<evidence type="ECO:0000256" key="6">
    <source>
        <dbReference type="ARBA" id="ARBA00022777"/>
    </source>
</evidence>
<dbReference type="InterPro" id="IPR025828">
    <property type="entry name" value="Put_sensor_dom"/>
</dbReference>
<reference evidence="11 12" key="1">
    <citation type="journal article" date="2013" name="Stand. Genomic Sci.">
        <title>Genomic Encyclopedia of Type Strains, Phase I: The one thousand microbial genomes (KMG-I) project.</title>
        <authorList>
            <person name="Kyrpides N.C."/>
            <person name="Woyke T."/>
            <person name="Eisen J.A."/>
            <person name="Garrity G."/>
            <person name="Lilburn T.G."/>
            <person name="Beck B.J."/>
            <person name="Whitman W.B."/>
            <person name="Hugenholtz P."/>
            <person name="Klenk H.P."/>
        </authorList>
    </citation>
    <scope>NUCLEOTIDE SEQUENCE [LARGE SCALE GENOMIC DNA]</scope>
    <source>
        <strain evidence="11 12">DSM 45044</strain>
    </source>
</reference>
<name>A0A562VEH3_9ACTN</name>
<evidence type="ECO:0000256" key="1">
    <source>
        <dbReference type="ARBA" id="ARBA00000085"/>
    </source>
</evidence>
<accession>A0A562VEH3</accession>
<comment type="catalytic activity">
    <reaction evidence="1">
        <text>ATP + protein L-histidine = ADP + protein N-phospho-L-histidine.</text>
        <dbReference type="EC" id="2.7.13.3"/>
    </reaction>
</comment>
<sequence>MSPPRSRSGAVATVFRRALTAAGRLFLGLVTGMLALVTAAATLAVTASCLIGVGWFLVRPWLRVIRAVADLERRRLARFGEPVPSPYGPLPTGIAEGFHDPSIRRDLVWLVSHGVAGSLVCLIGFQFPVNAVREATAPLWWTLLPPEEAGALNGLVQITSWREAFIVAATSPVWLALWLVVSPRIADFQARWGRRMLRPHPGVDLSARVSQLTASRAAALDAHAAELRRIERALHDGAQNRLVAVAMLTGAARQVVRRDPEQADPILERVQDAAEQALAELRTVVRSILPPVLENRGLAGALSALGADCAVPCTVTVDVTVRCAAGVESTAYFVVAEALTNVSRHSGANESAVTVRRTGDVLRIEVRDDGRGGAAAGDGSGLTGIVRRVEAHDGTARIDSPVGGPTLVEVELPCG</sequence>
<dbReference type="PANTHER" id="PTHR24421:SF10">
    <property type="entry name" value="NITRATE_NITRITE SENSOR PROTEIN NARQ"/>
    <property type="match status" value="1"/>
</dbReference>
<evidence type="ECO:0000256" key="5">
    <source>
        <dbReference type="ARBA" id="ARBA00022741"/>
    </source>
</evidence>
<protein>
    <recommendedName>
        <fullName evidence="2">histidine kinase</fullName>
        <ecNumber evidence="2">2.7.13.3</ecNumber>
    </recommendedName>
</protein>
<dbReference type="RefSeq" id="WP_147136460.1">
    <property type="nucleotide sequence ID" value="NZ_BAABIJ010000001.1"/>
</dbReference>
<dbReference type="Pfam" id="PF02518">
    <property type="entry name" value="HATPase_c"/>
    <property type="match status" value="1"/>
</dbReference>
<dbReference type="SMART" id="SM00387">
    <property type="entry name" value="HATPase_c"/>
    <property type="match status" value="1"/>
</dbReference>
<dbReference type="GO" id="GO:0016020">
    <property type="term" value="C:membrane"/>
    <property type="evidence" value="ECO:0007669"/>
    <property type="project" value="InterPro"/>
</dbReference>
<dbReference type="GO" id="GO:0000155">
    <property type="term" value="F:phosphorelay sensor kinase activity"/>
    <property type="evidence" value="ECO:0007669"/>
    <property type="project" value="InterPro"/>
</dbReference>
<proteinExistence type="predicted"/>
<organism evidence="11 12">
    <name type="scientific">Stackebrandtia albiflava</name>
    <dbReference type="NCBI Taxonomy" id="406432"/>
    <lineage>
        <taxon>Bacteria</taxon>
        <taxon>Bacillati</taxon>
        <taxon>Actinomycetota</taxon>
        <taxon>Actinomycetes</taxon>
        <taxon>Glycomycetales</taxon>
        <taxon>Glycomycetaceae</taxon>
        <taxon>Stackebrandtia</taxon>
    </lineage>
</organism>
<dbReference type="AlphaFoldDB" id="A0A562VEH3"/>
<keyword evidence="9" id="KW-0472">Membrane</keyword>
<keyword evidence="9" id="KW-1133">Transmembrane helix</keyword>
<dbReference type="PANTHER" id="PTHR24421">
    <property type="entry name" value="NITRATE/NITRITE SENSOR PROTEIN NARX-RELATED"/>
    <property type="match status" value="1"/>
</dbReference>
<dbReference type="EC" id="2.7.13.3" evidence="2"/>
<keyword evidence="5" id="KW-0547">Nucleotide-binding</keyword>
<keyword evidence="6 11" id="KW-0418">Kinase</keyword>
<evidence type="ECO:0000256" key="7">
    <source>
        <dbReference type="ARBA" id="ARBA00022840"/>
    </source>
</evidence>
<dbReference type="InterPro" id="IPR003594">
    <property type="entry name" value="HATPase_dom"/>
</dbReference>
<evidence type="ECO:0000256" key="3">
    <source>
        <dbReference type="ARBA" id="ARBA00022553"/>
    </source>
</evidence>
<dbReference type="OrthoDB" id="5242012at2"/>
<evidence type="ECO:0000256" key="4">
    <source>
        <dbReference type="ARBA" id="ARBA00022679"/>
    </source>
</evidence>
<dbReference type="Gene3D" id="3.30.565.10">
    <property type="entry name" value="Histidine kinase-like ATPase, C-terminal domain"/>
    <property type="match status" value="1"/>
</dbReference>
<keyword evidence="4" id="KW-0808">Transferase</keyword>
<evidence type="ECO:0000259" key="10">
    <source>
        <dbReference type="SMART" id="SM00387"/>
    </source>
</evidence>
<evidence type="ECO:0000313" key="11">
    <source>
        <dbReference type="EMBL" id="TWJ16289.1"/>
    </source>
</evidence>
<dbReference type="GO" id="GO:0046983">
    <property type="term" value="F:protein dimerization activity"/>
    <property type="evidence" value="ECO:0007669"/>
    <property type="project" value="InterPro"/>
</dbReference>
<dbReference type="InterPro" id="IPR050482">
    <property type="entry name" value="Sensor_HK_TwoCompSys"/>
</dbReference>
<feature type="transmembrane region" description="Helical" evidence="9">
    <location>
        <begin position="30"/>
        <end position="58"/>
    </location>
</feature>